<gene>
    <name evidence="1" type="ORF">AX13_15155</name>
</gene>
<dbReference type="AlphaFoldDB" id="A0A014MFV0"/>
<dbReference type="EMBL" id="JBOK01000006">
    <property type="protein sequence ID" value="EXU80596.1"/>
    <property type="molecule type" value="Genomic_DNA"/>
</dbReference>
<comment type="caution">
    <text evidence="1">The sequence shown here is derived from an EMBL/GenBank/DDBJ whole genome shotgun (WGS) entry which is preliminary data.</text>
</comment>
<reference evidence="1 2" key="1">
    <citation type="submission" date="2014-01" db="EMBL/GenBank/DDBJ databases">
        <title>Interspecies Systems Biology Uncovers Metabolites Affecting C. elegans Gene Expression and Life History Traits.</title>
        <authorList>
            <person name="Watson E."/>
            <person name="Macneil L.T."/>
            <person name="Ritter A.D."/>
            <person name="Yilmaz L.S."/>
            <person name="Rosebrock A.P."/>
            <person name="Caudy A.A."/>
            <person name="Walhout A.J."/>
        </authorList>
    </citation>
    <scope>NUCLEOTIDE SEQUENCE [LARGE SCALE GENOMIC DNA]</scope>
    <source>
        <strain evidence="1 2">DA1877</strain>
    </source>
</reference>
<evidence type="ECO:0000313" key="1">
    <source>
        <dbReference type="EMBL" id="EXU80596.1"/>
    </source>
</evidence>
<dbReference type="Proteomes" id="UP000020766">
    <property type="component" value="Unassembled WGS sequence"/>
</dbReference>
<accession>A0A014MFV0</accession>
<evidence type="ECO:0000313" key="2">
    <source>
        <dbReference type="Proteomes" id="UP000020766"/>
    </source>
</evidence>
<protein>
    <submittedName>
        <fullName evidence="1">Uncharacterized protein</fullName>
    </submittedName>
</protein>
<keyword evidence="2" id="KW-1185">Reference proteome</keyword>
<name>A0A014MFV0_9BURK</name>
<sequence length="133" mass="14974">MNDLQVFPLRTTKSVKDVERGACETCIYFEKDLQKGLPFRLTVLLRLSLVDENSGNPIFRAEAAAAMTCEEILHIQMPAPHLIQTSELEQLLDSANLETIFMSALDDAYTRIEMNEVPSTNEVMEIAVKELAE</sequence>
<dbReference type="PATRIC" id="fig|1457173.3.peg.1292"/>
<proteinExistence type="predicted"/>
<organism evidence="1 2">
    <name type="scientific">Comamonas aquatica DA1877</name>
    <dbReference type="NCBI Taxonomy" id="1457173"/>
    <lineage>
        <taxon>Bacteria</taxon>
        <taxon>Pseudomonadati</taxon>
        <taxon>Pseudomonadota</taxon>
        <taxon>Betaproteobacteria</taxon>
        <taxon>Burkholderiales</taxon>
        <taxon>Comamonadaceae</taxon>
        <taxon>Comamonas</taxon>
    </lineage>
</organism>